<name>A0A2G9SAA3_AQUCT</name>
<evidence type="ECO:0000313" key="3">
    <source>
        <dbReference type="Proteomes" id="UP000228934"/>
    </source>
</evidence>
<accession>A0A2G9SAA3</accession>
<dbReference type="Proteomes" id="UP000228934">
    <property type="component" value="Unassembled WGS sequence"/>
</dbReference>
<protein>
    <submittedName>
        <fullName evidence="2">Uncharacterized protein</fullName>
    </submittedName>
</protein>
<feature type="compositionally biased region" description="Basic and acidic residues" evidence="1">
    <location>
        <begin position="76"/>
        <end position="94"/>
    </location>
</feature>
<keyword evidence="3" id="KW-1185">Reference proteome</keyword>
<proteinExistence type="predicted"/>
<gene>
    <name evidence="2" type="ORF">AB205_0028660</name>
</gene>
<dbReference type="AlphaFoldDB" id="A0A2G9SAA3"/>
<organism evidence="2 3">
    <name type="scientific">Aquarana catesbeiana</name>
    <name type="common">American bullfrog</name>
    <name type="synonym">Rana catesbeiana</name>
    <dbReference type="NCBI Taxonomy" id="8400"/>
    <lineage>
        <taxon>Eukaryota</taxon>
        <taxon>Metazoa</taxon>
        <taxon>Chordata</taxon>
        <taxon>Craniata</taxon>
        <taxon>Vertebrata</taxon>
        <taxon>Euteleostomi</taxon>
        <taxon>Amphibia</taxon>
        <taxon>Batrachia</taxon>
        <taxon>Anura</taxon>
        <taxon>Neobatrachia</taxon>
        <taxon>Ranoidea</taxon>
        <taxon>Ranidae</taxon>
        <taxon>Aquarana</taxon>
    </lineage>
</organism>
<feature type="compositionally biased region" description="Polar residues" evidence="1">
    <location>
        <begin position="36"/>
        <end position="49"/>
    </location>
</feature>
<feature type="compositionally biased region" description="Basic and acidic residues" evidence="1">
    <location>
        <begin position="1"/>
        <end position="13"/>
    </location>
</feature>
<evidence type="ECO:0000256" key="1">
    <source>
        <dbReference type="SAM" id="MobiDB-lite"/>
    </source>
</evidence>
<feature type="region of interest" description="Disordered" evidence="1">
    <location>
        <begin position="1"/>
        <end position="94"/>
    </location>
</feature>
<dbReference type="EMBL" id="KV925330">
    <property type="protein sequence ID" value="PIO37056.1"/>
    <property type="molecule type" value="Genomic_DNA"/>
</dbReference>
<sequence length="129" mass="14441">MTLHGIEKKELKKTTSNRNADTEPDEEDDQREGSVAQATVSSNLCTLSPPSEVGSMDLSNEQETPVRNARYSSAGRGRDNRQQRDPENNRNRMEQHIVQLIADLNKTENRPQSSLCDFLSQPIHASFGS</sequence>
<reference evidence="3" key="1">
    <citation type="journal article" date="2017" name="Nat. Commun.">
        <title>The North American bullfrog draft genome provides insight into hormonal regulation of long noncoding RNA.</title>
        <authorList>
            <person name="Hammond S.A."/>
            <person name="Warren R.L."/>
            <person name="Vandervalk B.P."/>
            <person name="Kucuk E."/>
            <person name="Khan H."/>
            <person name="Gibb E.A."/>
            <person name="Pandoh P."/>
            <person name="Kirk H."/>
            <person name="Zhao Y."/>
            <person name="Jones M."/>
            <person name="Mungall A.J."/>
            <person name="Coope R."/>
            <person name="Pleasance S."/>
            <person name="Moore R.A."/>
            <person name="Holt R.A."/>
            <person name="Round J.M."/>
            <person name="Ohora S."/>
            <person name="Walle B.V."/>
            <person name="Veldhoen N."/>
            <person name="Helbing C.C."/>
            <person name="Birol I."/>
        </authorList>
    </citation>
    <scope>NUCLEOTIDE SEQUENCE [LARGE SCALE GENOMIC DNA]</scope>
</reference>
<evidence type="ECO:0000313" key="2">
    <source>
        <dbReference type="EMBL" id="PIO37056.1"/>
    </source>
</evidence>